<feature type="domain" description="EF-hand" evidence="4">
    <location>
        <begin position="84"/>
        <end position="118"/>
    </location>
</feature>
<feature type="domain" description="EF-hand" evidence="4">
    <location>
        <begin position="119"/>
        <end position="154"/>
    </location>
</feature>
<proteinExistence type="predicted"/>
<dbReference type="AlphaFoldDB" id="A0A0N5AVT0"/>
<dbReference type="Pfam" id="PF13499">
    <property type="entry name" value="EF-hand_7"/>
    <property type="match status" value="2"/>
</dbReference>
<evidence type="ECO:0000313" key="5">
    <source>
        <dbReference type="Proteomes" id="UP000046393"/>
    </source>
</evidence>
<keyword evidence="2" id="KW-0677">Repeat</keyword>
<evidence type="ECO:0000256" key="2">
    <source>
        <dbReference type="ARBA" id="ARBA00022737"/>
    </source>
</evidence>
<dbReference type="InterPro" id="IPR011992">
    <property type="entry name" value="EF-hand-dom_pair"/>
</dbReference>
<dbReference type="SMART" id="SM00054">
    <property type="entry name" value="EFh"/>
    <property type="match status" value="3"/>
</dbReference>
<dbReference type="Gene3D" id="1.10.238.10">
    <property type="entry name" value="EF-hand"/>
    <property type="match status" value="2"/>
</dbReference>
<dbReference type="CDD" id="cd00051">
    <property type="entry name" value="EFh"/>
    <property type="match status" value="3"/>
</dbReference>
<keyword evidence="1" id="KW-0479">Metal-binding</keyword>
<reference evidence="6" key="1">
    <citation type="submission" date="2017-02" db="UniProtKB">
        <authorList>
            <consortium name="WormBaseParasite"/>
        </authorList>
    </citation>
    <scope>IDENTIFICATION</scope>
</reference>
<organism evidence="5 6">
    <name type="scientific">Syphacia muris</name>
    <dbReference type="NCBI Taxonomy" id="451379"/>
    <lineage>
        <taxon>Eukaryota</taxon>
        <taxon>Metazoa</taxon>
        <taxon>Ecdysozoa</taxon>
        <taxon>Nematoda</taxon>
        <taxon>Chromadorea</taxon>
        <taxon>Rhabditida</taxon>
        <taxon>Spirurina</taxon>
        <taxon>Oxyuridomorpha</taxon>
        <taxon>Oxyuroidea</taxon>
        <taxon>Oxyuridae</taxon>
        <taxon>Syphacia</taxon>
    </lineage>
</organism>
<keyword evidence="5" id="KW-1185">Reference proteome</keyword>
<dbReference type="PROSITE" id="PS50222">
    <property type="entry name" value="EF_HAND_2"/>
    <property type="match status" value="3"/>
</dbReference>
<dbReference type="STRING" id="451379.A0A0N5AVT0"/>
<feature type="domain" description="EF-hand" evidence="4">
    <location>
        <begin position="1"/>
        <end position="28"/>
    </location>
</feature>
<evidence type="ECO:0000256" key="3">
    <source>
        <dbReference type="ARBA" id="ARBA00022837"/>
    </source>
</evidence>
<dbReference type="SUPFAM" id="SSF47473">
    <property type="entry name" value="EF-hand"/>
    <property type="match status" value="1"/>
</dbReference>
<dbReference type="InterPro" id="IPR051581">
    <property type="entry name" value="Ca-bind"/>
</dbReference>
<evidence type="ECO:0000313" key="6">
    <source>
        <dbReference type="WBParaSite" id="SMUV_0000900701-mRNA-1"/>
    </source>
</evidence>
<dbReference type="InterPro" id="IPR018247">
    <property type="entry name" value="EF_Hand_1_Ca_BS"/>
</dbReference>
<dbReference type="InterPro" id="IPR002048">
    <property type="entry name" value="EF_hand_dom"/>
</dbReference>
<dbReference type="Proteomes" id="UP000046393">
    <property type="component" value="Unplaced"/>
</dbReference>
<evidence type="ECO:0000256" key="1">
    <source>
        <dbReference type="ARBA" id="ARBA00022723"/>
    </source>
</evidence>
<dbReference type="GO" id="GO:0005509">
    <property type="term" value="F:calcium ion binding"/>
    <property type="evidence" value="ECO:0007669"/>
    <property type="project" value="InterPro"/>
</dbReference>
<evidence type="ECO:0000259" key="4">
    <source>
        <dbReference type="PROSITE" id="PS50222"/>
    </source>
</evidence>
<dbReference type="PROSITE" id="PS00018">
    <property type="entry name" value="EF_HAND_1"/>
    <property type="match status" value="2"/>
</dbReference>
<dbReference type="WBParaSite" id="SMUV_0000900701-mRNA-1">
    <property type="protein sequence ID" value="SMUV_0000900701-mRNA-1"/>
    <property type="gene ID" value="SMUV_0000900701"/>
</dbReference>
<dbReference type="PANTHER" id="PTHR34524">
    <property type="entry name" value="CALCYPHOSIN"/>
    <property type="match status" value="1"/>
</dbReference>
<keyword evidence="3" id="KW-0106">Calcium</keyword>
<dbReference type="PANTHER" id="PTHR34524:SF6">
    <property type="entry name" value="CALCYPHOSINE LIKE"/>
    <property type="match status" value="1"/>
</dbReference>
<protein>
    <submittedName>
        <fullName evidence="6">EF-hand domain-containing protein</fullName>
    </submittedName>
</protein>
<sequence>MFDALDNDKDGLLSRIELARALRIGGYGTDPEKLDKIIDEIDANGQDLAIFVDFLYDNCCTGNGKIGKQEFIDYVRSHKAKPPPKDFKIEQMFQNFDLDGDGAITLEELIRISEFVNGGSREVAEMIFQMADTDGDGKITLDELHCLFKDVSCA</sequence>
<name>A0A0N5AVT0_9BILA</name>
<accession>A0A0N5AVT0</accession>